<keyword evidence="10" id="KW-1185">Reference proteome</keyword>
<dbReference type="RefSeq" id="WP_189891218.1">
    <property type="nucleotide sequence ID" value="NZ_BMVN01000026.1"/>
</dbReference>
<keyword evidence="3 7" id="KW-0812">Transmembrane</keyword>
<keyword evidence="5 7" id="KW-0472">Membrane</keyword>
<dbReference type="CDD" id="cd17324">
    <property type="entry name" value="MFS_NepI_like"/>
    <property type="match status" value="1"/>
</dbReference>
<feature type="transmembrane region" description="Helical" evidence="7">
    <location>
        <begin position="295"/>
        <end position="315"/>
    </location>
</feature>
<dbReference type="PANTHER" id="PTHR43124:SF3">
    <property type="entry name" value="CHLORAMPHENICOL EFFLUX PUMP RV0191"/>
    <property type="match status" value="1"/>
</dbReference>
<dbReference type="PANTHER" id="PTHR43124">
    <property type="entry name" value="PURINE EFFLUX PUMP PBUE"/>
    <property type="match status" value="1"/>
</dbReference>
<sequence length="417" mass="41281">MSSPSSTKPDTSSAAPPTGDSGTAAPGGKAKLPPVVWLLGAVAFIMGTSEFIVSGLLPQISGALDVSVSSAGTLITAFAVGMMIGAPVMSMATRRLPRRSALVAALLVFAAGHVVGALSSNLTLALIGRFAAALGNGTFWAVGAVVATAAAGPAAGTRAMGVMVGGITLANIVGVPLGTAAGQLSGWQAPFWMLAALAVAAALVIARRIPADTTRADTSLRAETAALKHPRLWLVYLAIALIQAGIMAAYSYVAPLLTDRAHLATAAVPLALLGYGVGALAGTTAGGRLGDRRPYATLIPATALTCALLGAITLWATDSAVAVVLVVLLGGAGFANNPVVVGEVVRIAGTGRFLPMALATSAFQVGIATGSWLGGVALTSGLGLKGPSLTGFAFALAALLPLGLLAASHRTAEPARS</sequence>
<feature type="transmembrane region" description="Helical" evidence="7">
    <location>
        <begin position="191"/>
        <end position="211"/>
    </location>
</feature>
<proteinExistence type="predicted"/>
<dbReference type="InterPro" id="IPR020846">
    <property type="entry name" value="MFS_dom"/>
</dbReference>
<evidence type="ECO:0000259" key="8">
    <source>
        <dbReference type="PROSITE" id="PS50850"/>
    </source>
</evidence>
<gene>
    <name evidence="9" type="primary">araJ</name>
    <name evidence="9" type="ORF">GCM10010345_60680</name>
</gene>
<name>A0ABQ3CX16_9ACTN</name>
<evidence type="ECO:0000256" key="3">
    <source>
        <dbReference type="ARBA" id="ARBA00022692"/>
    </source>
</evidence>
<feature type="transmembrane region" description="Helical" evidence="7">
    <location>
        <begin position="126"/>
        <end position="147"/>
    </location>
</feature>
<evidence type="ECO:0000313" key="9">
    <source>
        <dbReference type="EMBL" id="GHA48066.1"/>
    </source>
</evidence>
<keyword evidence="2" id="KW-1003">Cell membrane</keyword>
<comment type="subcellular location">
    <subcellularLocation>
        <location evidence="1">Cell membrane</location>
        <topology evidence="1">Multi-pass membrane protein</topology>
    </subcellularLocation>
</comment>
<feature type="transmembrane region" description="Helical" evidence="7">
    <location>
        <begin position="35"/>
        <end position="57"/>
    </location>
</feature>
<accession>A0ABQ3CX16</accession>
<feature type="transmembrane region" description="Helical" evidence="7">
    <location>
        <begin position="353"/>
        <end position="377"/>
    </location>
</feature>
<comment type="caution">
    <text evidence="9">The sequence shown here is derived from an EMBL/GenBank/DDBJ whole genome shotgun (WGS) entry which is preliminary data.</text>
</comment>
<keyword evidence="4 7" id="KW-1133">Transmembrane helix</keyword>
<feature type="transmembrane region" description="Helical" evidence="7">
    <location>
        <begin position="69"/>
        <end position="89"/>
    </location>
</feature>
<feature type="transmembrane region" description="Helical" evidence="7">
    <location>
        <begin position="321"/>
        <end position="341"/>
    </location>
</feature>
<protein>
    <submittedName>
        <fullName evidence="9">MFS transporter</fullName>
    </submittedName>
</protein>
<organism evidence="9 10">
    <name type="scientific">Streptomyces canarius</name>
    <dbReference type="NCBI Taxonomy" id="285453"/>
    <lineage>
        <taxon>Bacteria</taxon>
        <taxon>Bacillati</taxon>
        <taxon>Actinomycetota</taxon>
        <taxon>Actinomycetes</taxon>
        <taxon>Kitasatosporales</taxon>
        <taxon>Streptomycetaceae</taxon>
        <taxon>Streptomyces</taxon>
    </lineage>
</organism>
<dbReference type="EMBL" id="BMVN01000026">
    <property type="protein sequence ID" value="GHA48066.1"/>
    <property type="molecule type" value="Genomic_DNA"/>
</dbReference>
<reference evidence="10" key="1">
    <citation type="journal article" date="2019" name="Int. J. Syst. Evol. Microbiol.">
        <title>The Global Catalogue of Microorganisms (GCM) 10K type strain sequencing project: providing services to taxonomists for standard genome sequencing and annotation.</title>
        <authorList>
            <consortium name="The Broad Institute Genomics Platform"/>
            <consortium name="The Broad Institute Genome Sequencing Center for Infectious Disease"/>
            <person name="Wu L."/>
            <person name="Ma J."/>
        </authorList>
    </citation>
    <scope>NUCLEOTIDE SEQUENCE [LARGE SCALE GENOMIC DNA]</scope>
    <source>
        <strain evidence="10">JCM 4733</strain>
    </source>
</reference>
<dbReference type="Proteomes" id="UP000653644">
    <property type="component" value="Unassembled WGS sequence"/>
</dbReference>
<dbReference type="PROSITE" id="PS50850">
    <property type="entry name" value="MFS"/>
    <property type="match status" value="1"/>
</dbReference>
<feature type="transmembrane region" description="Helical" evidence="7">
    <location>
        <begin position="159"/>
        <end position="179"/>
    </location>
</feature>
<dbReference type="InterPro" id="IPR050189">
    <property type="entry name" value="MFS_Efflux_Transporters"/>
</dbReference>
<feature type="transmembrane region" description="Helical" evidence="7">
    <location>
        <begin position="264"/>
        <end position="283"/>
    </location>
</feature>
<evidence type="ECO:0000256" key="2">
    <source>
        <dbReference type="ARBA" id="ARBA00022475"/>
    </source>
</evidence>
<feature type="transmembrane region" description="Helical" evidence="7">
    <location>
        <begin position="101"/>
        <end position="120"/>
    </location>
</feature>
<evidence type="ECO:0000256" key="4">
    <source>
        <dbReference type="ARBA" id="ARBA00022989"/>
    </source>
</evidence>
<evidence type="ECO:0000256" key="5">
    <source>
        <dbReference type="ARBA" id="ARBA00023136"/>
    </source>
</evidence>
<feature type="transmembrane region" description="Helical" evidence="7">
    <location>
        <begin position="389"/>
        <end position="407"/>
    </location>
</feature>
<feature type="domain" description="Major facilitator superfamily (MFS) profile" evidence="8">
    <location>
        <begin position="35"/>
        <end position="415"/>
    </location>
</feature>
<evidence type="ECO:0000256" key="6">
    <source>
        <dbReference type="SAM" id="MobiDB-lite"/>
    </source>
</evidence>
<dbReference type="SUPFAM" id="SSF103473">
    <property type="entry name" value="MFS general substrate transporter"/>
    <property type="match status" value="1"/>
</dbReference>
<dbReference type="InterPro" id="IPR036259">
    <property type="entry name" value="MFS_trans_sf"/>
</dbReference>
<feature type="compositionally biased region" description="Low complexity" evidence="6">
    <location>
        <begin position="1"/>
        <end position="18"/>
    </location>
</feature>
<evidence type="ECO:0000256" key="7">
    <source>
        <dbReference type="SAM" id="Phobius"/>
    </source>
</evidence>
<evidence type="ECO:0000256" key="1">
    <source>
        <dbReference type="ARBA" id="ARBA00004651"/>
    </source>
</evidence>
<feature type="transmembrane region" description="Helical" evidence="7">
    <location>
        <begin position="232"/>
        <end position="252"/>
    </location>
</feature>
<feature type="region of interest" description="Disordered" evidence="6">
    <location>
        <begin position="1"/>
        <end position="27"/>
    </location>
</feature>
<evidence type="ECO:0000313" key="10">
    <source>
        <dbReference type="Proteomes" id="UP000653644"/>
    </source>
</evidence>
<dbReference type="Gene3D" id="1.20.1250.20">
    <property type="entry name" value="MFS general substrate transporter like domains"/>
    <property type="match status" value="1"/>
</dbReference>
<dbReference type="Pfam" id="PF07690">
    <property type="entry name" value="MFS_1"/>
    <property type="match status" value="1"/>
</dbReference>
<dbReference type="InterPro" id="IPR011701">
    <property type="entry name" value="MFS"/>
</dbReference>